<gene>
    <name evidence="3" type="ORF">UFOPK1581_00283</name>
</gene>
<protein>
    <submittedName>
        <fullName evidence="3">Unannotated protein</fullName>
    </submittedName>
</protein>
<dbReference type="EMBL" id="CAEZTB010000030">
    <property type="protein sequence ID" value="CAB4552701.1"/>
    <property type="molecule type" value="Genomic_DNA"/>
</dbReference>
<name>A0A6J6CMK2_9ZZZZ</name>
<keyword evidence="2" id="KW-0378">Hydrolase</keyword>
<dbReference type="AlphaFoldDB" id="A0A6J6CMK2"/>
<evidence type="ECO:0000256" key="2">
    <source>
        <dbReference type="ARBA" id="ARBA00022801"/>
    </source>
</evidence>
<dbReference type="SUPFAM" id="SSF52972">
    <property type="entry name" value="ITPase-like"/>
    <property type="match status" value="1"/>
</dbReference>
<organism evidence="3">
    <name type="scientific">freshwater metagenome</name>
    <dbReference type="NCBI Taxonomy" id="449393"/>
    <lineage>
        <taxon>unclassified sequences</taxon>
        <taxon>metagenomes</taxon>
        <taxon>ecological metagenomes</taxon>
    </lineage>
</organism>
<accession>A0A6J6CMK2</accession>
<dbReference type="Pfam" id="PF02545">
    <property type="entry name" value="Maf"/>
    <property type="match status" value="1"/>
</dbReference>
<evidence type="ECO:0000256" key="1">
    <source>
        <dbReference type="ARBA" id="ARBA00001968"/>
    </source>
</evidence>
<dbReference type="InterPro" id="IPR003697">
    <property type="entry name" value="Maf-like"/>
</dbReference>
<dbReference type="PANTHER" id="PTHR43213:SF5">
    <property type="entry name" value="BIFUNCTIONAL DTTP_UTP PYROPHOSPHATASE_METHYLTRANSFERASE PROTEIN-RELATED"/>
    <property type="match status" value="1"/>
</dbReference>
<evidence type="ECO:0000313" key="3">
    <source>
        <dbReference type="EMBL" id="CAB4552701.1"/>
    </source>
</evidence>
<reference evidence="3" key="1">
    <citation type="submission" date="2020-05" db="EMBL/GenBank/DDBJ databases">
        <authorList>
            <person name="Chiriac C."/>
            <person name="Salcher M."/>
            <person name="Ghai R."/>
            <person name="Kavagutti S V."/>
        </authorList>
    </citation>
    <scope>NUCLEOTIDE SEQUENCE</scope>
</reference>
<dbReference type="PANTHER" id="PTHR43213">
    <property type="entry name" value="BIFUNCTIONAL DTTP/UTP PYROPHOSPHATASE/METHYLTRANSFERASE PROTEIN-RELATED"/>
    <property type="match status" value="1"/>
</dbReference>
<dbReference type="Gene3D" id="3.90.950.10">
    <property type="match status" value="1"/>
</dbReference>
<dbReference type="InterPro" id="IPR029001">
    <property type="entry name" value="ITPase-like_fam"/>
</dbReference>
<sequence>MTRLVLASSSPARFSLLKASGIDPEVVVPTADEQALSDQFKASNPNHSTSQLVQYLADEKAKSVVDDPHTFGALVLGGDSALEFQGLALGKPHLAEVAIERWKQLRGNYGVLHSGHCLIDNRDPSATNVVSKTSSTKVYFADITDAEIESYVATGEPLKVAGAFTIDGIGGAFIDRIEGDAHTVVGLSLGVLRDLTRELGVEYTSLWR</sequence>
<dbReference type="CDD" id="cd00555">
    <property type="entry name" value="Maf"/>
    <property type="match status" value="1"/>
</dbReference>
<dbReference type="NCBIfam" id="TIGR00172">
    <property type="entry name" value="maf"/>
    <property type="match status" value="1"/>
</dbReference>
<comment type="cofactor">
    <cofactor evidence="1">
        <name>a divalent metal cation</name>
        <dbReference type="ChEBI" id="CHEBI:60240"/>
    </cofactor>
</comment>
<dbReference type="PIRSF" id="PIRSF006305">
    <property type="entry name" value="Maf"/>
    <property type="match status" value="1"/>
</dbReference>
<dbReference type="GO" id="GO:0047429">
    <property type="term" value="F:nucleoside triphosphate diphosphatase activity"/>
    <property type="evidence" value="ECO:0007669"/>
    <property type="project" value="InterPro"/>
</dbReference>
<proteinExistence type="inferred from homology"/>
<dbReference type="HAMAP" id="MF_00528">
    <property type="entry name" value="Maf"/>
    <property type="match status" value="1"/>
</dbReference>